<feature type="compositionally biased region" description="Polar residues" evidence="1">
    <location>
        <begin position="34"/>
        <end position="51"/>
    </location>
</feature>
<proteinExistence type="predicted"/>
<feature type="compositionally biased region" description="Basic and acidic residues" evidence="1">
    <location>
        <begin position="10"/>
        <end position="24"/>
    </location>
</feature>
<evidence type="ECO:0000313" key="2">
    <source>
        <dbReference type="EMBL" id="CAG6782842.1"/>
    </source>
</evidence>
<organism evidence="2">
    <name type="scientific">Cacopsylla melanoneura</name>
    <dbReference type="NCBI Taxonomy" id="428564"/>
    <lineage>
        <taxon>Eukaryota</taxon>
        <taxon>Metazoa</taxon>
        <taxon>Ecdysozoa</taxon>
        <taxon>Arthropoda</taxon>
        <taxon>Hexapoda</taxon>
        <taxon>Insecta</taxon>
        <taxon>Pterygota</taxon>
        <taxon>Neoptera</taxon>
        <taxon>Paraneoptera</taxon>
        <taxon>Hemiptera</taxon>
        <taxon>Sternorrhyncha</taxon>
        <taxon>Psylloidea</taxon>
        <taxon>Psyllidae</taxon>
        <taxon>Psyllinae</taxon>
        <taxon>Cacopsylla</taxon>
    </lineage>
</organism>
<dbReference type="EMBL" id="HBUF01629512">
    <property type="protein sequence ID" value="CAG6782842.1"/>
    <property type="molecule type" value="Transcribed_RNA"/>
</dbReference>
<accession>A0A8D9BHF2</accession>
<dbReference type="AlphaFoldDB" id="A0A8D9BHF2"/>
<reference evidence="2" key="1">
    <citation type="submission" date="2021-05" db="EMBL/GenBank/DDBJ databases">
        <authorList>
            <person name="Alioto T."/>
            <person name="Alioto T."/>
            <person name="Gomez Garrido J."/>
        </authorList>
    </citation>
    <scope>NUCLEOTIDE SEQUENCE</scope>
</reference>
<feature type="region of interest" description="Disordered" evidence="1">
    <location>
        <begin position="1"/>
        <end position="51"/>
    </location>
</feature>
<protein>
    <submittedName>
        <fullName evidence="2">Uncharacterized protein</fullName>
    </submittedName>
</protein>
<dbReference type="EMBL" id="HBUF01347844">
    <property type="protein sequence ID" value="CAG6711146.1"/>
    <property type="molecule type" value="Transcribed_RNA"/>
</dbReference>
<name>A0A8D9BHF2_9HEMI</name>
<evidence type="ECO:0000256" key="1">
    <source>
        <dbReference type="SAM" id="MobiDB-lite"/>
    </source>
</evidence>
<sequence length="104" mass="12319">MTGESLPSLKRRECWPSGTRERIRSIGKQHQHSRTPPTQANKTKTGTLTHPSQQIKLQREPIYLPTCLFTYVTVYFMKQIRIHVPILRDRLILYPTIYMFSYIE</sequence>